<evidence type="ECO:0000256" key="1">
    <source>
        <dbReference type="ARBA" id="ARBA00022723"/>
    </source>
</evidence>
<protein>
    <recommendedName>
        <fullName evidence="7">RING-type domain-containing protein</fullName>
    </recommendedName>
</protein>
<accession>A0AAP0S0V3</accession>
<evidence type="ECO:0000256" key="5">
    <source>
        <dbReference type="PROSITE-ProRule" id="PRU00175"/>
    </source>
</evidence>
<evidence type="ECO:0000256" key="2">
    <source>
        <dbReference type="ARBA" id="ARBA00022771"/>
    </source>
</evidence>
<dbReference type="Proteomes" id="UP001415857">
    <property type="component" value="Unassembled WGS sequence"/>
</dbReference>
<gene>
    <name evidence="8" type="ORF">L1049_017244</name>
</gene>
<feature type="region of interest" description="Disordered" evidence="6">
    <location>
        <begin position="128"/>
        <end position="169"/>
    </location>
</feature>
<dbReference type="FunFam" id="3.30.40.10:FF:000033">
    <property type="entry name" value="Polycomb group RING finger protein 3"/>
    <property type="match status" value="1"/>
</dbReference>
<evidence type="ECO:0000313" key="9">
    <source>
        <dbReference type="Proteomes" id="UP001415857"/>
    </source>
</evidence>
<dbReference type="PANTHER" id="PTHR46293">
    <property type="entry name" value="E3 UBIQUITIN PROTEIN LIGASE DRIP1"/>
    <property type="match status" value="1"/>
</dbReference>
<evidence type="ECO:0000256" key="6">
    <source>
        <dbReference type="SAM" id="MobiDB-lite"/>
    </source>
</evidence>
<dbReference type="SMART" id="SM00184">
    <property type="entry name" value="RING"/>
    <property type="match status" value="1"/>
</dbReference>
<dbReference type="Gene3D" id="3.30.40.10">
    <property type="entry name" value="Zinc/RING finger domain, C3HC4 (zinc finger)"/>
    <property type="match status" value="1"/>
</dbReference>
<feature type="compositionally biased region" description="Polar residues" evidence="6">
    <location>
        <begin position="225"/>
        <end position="237"/>
    </location>
</feature>
<dbReference type="GO" id="GO:0008270">
    <property type="term" value="F:zinc ion binding"/>
    <property type="evidence" value="ECO:0007669"/>
    <property type="project" value="UniProtKB-KW"/>
</dbReference>
<evidence type="ECO:0000256" key="4">
    <source>
        <dbReference type="ARBA" id="ARBA00064110"/>
    </source>
</evidence>
<evidence type="ECO:0000256" key="3">
    <source>
        <dbReference type="ARBA" id="ARBA00022833"/>
    </source>
</evidence>
<keyword evidence="2 5" id="KW-0863">Zinc-finger</keyword>
<dbReference type="InterPro" id="IPR001841">
    <property type="entry name" value="Znf_RING"/>
</dbReference>
<evidence type="ECO:0000259" key="7">
    <source>
        <dbReference type="PROSITE" id="PS50089"/>
    </source>
</evidence>
<evidence type="ECO:0000313" key="8">
    <source>
        <dbReference type="EMBL" id="KAK9288780.1"/>
    </source>
</evidence>
<dbReference type="InterPro" id="IPR013083">
    <property type="entry name" value="Znf_RING/FYVE/PHD"/>
</dbReference>
<dbReference type="AlphaFoldDB" id="A0AAP0S0V3"/>
<reference evidence="8 9" key="1">
    <citation type="journal article" date="2024" name="Plant J.">
        <title>Genome sequences and population genomics reveal climatic adaptation and genomic divergence between two closely related sweetgum species.</title>
        <authorList>
            <person name="Xu W.Q."/>
            <person name="Ren C.Q."/>
            <person name="Zhang X.Y."/>
            <person name="Comes H.P."/>
            <person name="Liu X.H."/>
            <person name="Li Y.G."/>
            <person name="Kettle C.J."/>
            <person name="Jalonen R."/>
            <person name="Gaisberger H."/>
            <person name="Ma Y.Z."/>
            <person name="Qiu Y.X."/>
        </authorList>
    </citation>
    <scope>NUCLEOTIDE SEQUENCE [LARGE SCALE GENOMIC DNA]</scope>
    <source>
        <strain evidence="8">Hangzhou</strain>
    </source>
</reference>
<dbReference type="EMBL" id="JBBPBK010000003">
    <property type="protein sequence ID" value="KAK9288780.1"/>
    <property type="molecule type" value="Genomic_DNA"/>
</dbReference>
<organism evidence="8 9">
    <name type="scientific">Liquidambar formosana</name>
    <name type="common">Formosan gum</name>
    <dbReference type="NCBI Taxonomy" id="63359"/>
    <lineage>
        <taxon>Eukaryota</taxon>
        <taxon>Viridiplantae</taxon>
        <taxon>Streptophyta</taxon>
        <taxon>Embryophyta</taxon>
        <taxon>Tracheophyta</taxon>
        <taxon>Spermatophyta</taxon>
        <taxon>Magnoliopsida</taxon>
        <taxon>eudicotyledons</taxon>
        <taxon>Gunneridae</taxon>
        <taxon>Pentapetalae</taxon>
        <taxon>Saxifragales</taxon>
        <taxon>Altingiaceae</taxon>
        <taxon>Liquidambar</taxon>
    </lineage>
</organism>
<keyword evidence="3" id="KW-0862">Zinc</keyword>
<keyword evidence="9" id="KW-1185">Reference proteome</keyword>
<dbReference type="PROSITE" id="PS00518">
    <property type="entry name" value="ZF_RING_1"/>
    <property type="match status" value="1"/>
</dbReference>
<dbReference type="PROSITE" id="PS50089">
    <property type="entry name" value="ZF_RING_2"/>
    <property type="match status" value="1"/>
</dbReference>
<dbReference type="InterPro" id="IPR044807">
    <property type="entry name" value="DRIP1-like"/>
</dbReference>
<sequence length="382" mass="42339">MTSQVVKVRREKLAACMTCPVCKKLLNDATTISECLHTFCRKCIYEKITVEELDSCPVCNTNLGCAPLERLRVDHSMQDLRAKIFPSKGKEAKAPEVVSSIPLPARRKERSLSSLVVDTPKVLAQTGLTGRRTKSAARKVPAPRESLSIEEPIKKVEDHPETLSPPETLNKIAQNRRQNSSTAELFEQHMPNKGKEEIYEPVERKAELWKPLNCLVEAASKTKPGKSNSQGSVAKSASSHDHDNEAPVPRAKAKERDHKSKVCDVEDSSTPVSSGSVKPRKLLREGGAPLPQIPSCYLRIKDGNVPVSFIKKYIVKKLNLTSEAEVEITLRGQPVVPTLQLHDLVDLWLQTLPPSDRIQSTVGSSARNYMMELSYGRKAQPV</sequence>
<keyword evidence="1" id="KW-0479">Metal-binding</keyword>
<comment type="caution">
    <text evidence="8">The sequence shown here is derived from an EMBL/GenBank/DDBJ whole genome shotgun (WGS) entry which is preliminary data.</text>
</comment>
<feature type="domain" description="RING-type" evidence="7">
    <location>
        <begin position="19"/>
        <end position="60"/>
    </location>
</feature>
<feature type="compositionally biased region" description="Basic and acidic residues" evidence="6">
    <location>
        <begin position="151"/>
        <end position="161"/>
    </location>
</feature>
<feature type="region of interest" description="Disordered" evidence="6">
    <location>
        <begin position="175"/>
        <end position="194"/>
    </location>
</feature>
<name>A0AAP0S0V3_LIQFO</name>
<feature type="region of interest" description="Disordered" evidence="6">
    <location>
        <begin position="220"/>
        <end position="286"/>
    </location>
</feature>
<dbReference type="GO" id="GO:0051865">
    <property type="term" value="P:protein autoubiquitination"/>
    <property type="evidence" value="ECO:0007669"/>
    <property type="project" value="UniProtKB-ARBA"/>
</dbReference>
<dbReference type="SUPFAM" id="SSF57850">
    <property type="entry name" value="RING/U-box"/>
    <property type="match status" value="1"/>
</dbReference>
<dbReference type="PANTHER" id="PTHR46293:SF3">
    <property type="entry name" value="E3 UBIQUITIN PROTEIN LIGASE DRIPH-RELATED"/>
    <property type="match status" value="1"/>
</dbReference>
<proteinExistence type="predicted"/>
<dbReference type="Pfam" id="PF13923">
    <property type="entry name" value="zf-C3HC4_2"/>
    <property type="match status" value="1"/>
</dbReference>
<dbReference type="InterPro" id="IPR017907">
    <property type="entry name" value="Znf_RING_CS"/>
</dbReference>
<feature type="compositionally biased region" description="Basic and acidic residues" evidence="6">
    <location>
        <begin position="252"/>
        <end position="264"/>
    </location>
</feature>
<dbReference type="CDD" id="cd16525">
    <property type="entry name" value="RING-HC_PCGF"/>
    <property type="match status" value="1"/>
</dbReference>
<comment type="subunit">
    <text evidence="4">Interacts with DREB2A.</text>
</comment>
<dbReference type="GO" id="GO:0004842">
    <property type="term" value="F:ubiquitin-protein transferase activity"/>
    <property type="evidence" value="ECO:0007669"/>
    <property type="project" value="InterPro"/>
</dbReference>